<dbReference type="Proteomes" id="UP000002748">
    <property type="component" value="Unassembled WGS sequence"/>
</dbReference>
<evidence type="ECO:0000313" key="2">
    <source>
        <dbReference type="Proteomes" id="UP000002748"/>
    </source>
</evidence>
<dbReference type="RefSeq" id="XP_014179026.1">
    <property type="nucleotide sequence ID" value="XM_014323551.1"/>
</dbReference>
<dbReference type="AlphaFoldDB" id="J4UAL2"/>
<proteinExistence type="predicted"/>
<dbReference type="VEuPathDB" id="FungiDB:A1Q1_03271"/>
<name>J4UAL2_TRIAS</name>
<dbReference type="EMBL" id="ALBS01000227">
    <property type="protein sequence ID" value="EJT47810.1"/>
    <property type="molecule type" value="Genomic_DNA"/>
</dbReference>
<dbReference type="GeneID" id="25986784"/>
<evidence type="ECO:0000313" key="1">
    <source>
        <dbReference type="EMBL" id="EJT47810.1"/>
    </source>
</evidence>
<sequence length="161" mass="18236">MSDTDGMTVPEFWACIDAAWSPIPGAASARAAFLHADRSIRNDALKTLDRLFGQAFQNLIRDLCKRSERQLFFFWNIHWLGALQDISLNCCIYDNEAGEVTDDMRLRSFVVLVGEAAAIAFGLRRQDYINYKPKSMHMEGLLCIDEVVQQAQLELEASKDT</sequence>
<accession>J4UAL2</accession>
<organism evidence="1 2">
    <name type="scientific">Trichosporon asahii var. asahii (strain ATCC 90039 / CBS 2479 / JCM 2466 / KCTC 7840 / NBRC 103889/ NCYC 2677 / UAMH 7654)</name>
    <name type="common">Yeast</name>
    <dbReference type="NCBI Taxonomy" id="1186058"/>
    <lineage>
        <taxon>Eukaryota</taxon>
        <taxon>Fungi</taxon>
        <taxon>Dikarya</taxon>
        <taxon>Basidiomycota</taxon>
        <taxon>Agaricomycotina</taxon>
        <taxon>Tremellomycetes</taxon>
        <taxon>Trichosporonales</taxon>
        <taxon>Trichosporonaceae</taxon>
        <taxon>Trichosporon</taxon>
    </lineage>
</organism>
<gene>
    <name evidence="1" type="ORF">A1Q1_03271</name>
</gene>
<protein>
    <recommendedName>
        <fullName evidence="3">DUF4240 domain-containing protein</fullName>
    </recommendedName>
</protein>
<comment type="caution">
    <text evidence="1">The sequence shown here is derived from an EMBL/GenBank/DDBJ whole genome shotgun (WGS) entry which is preliminary data.</text>
</comment>
<reference evidence="1 2" key="1">
    <citation type="journal article" date="2012" name="Eukaryot. Cell">
        <title>Draft genome sequence of CBS 2479, the standard type strain of Trichosporon asahii.</title>
        <authorList>
            <person name="Yang R.Y."/>
            <person name="Li H.T."/>
            <person name="Zhu H."/>
            <person name="Zhou G.P."/>
            <person name="Wang M."/>
            <person name="Wang L."/>
        </authorList>
    </citation>
    <scope>NUCLEOTIDE SEQUENCE [LARGE SCALE GENOMIC DNA]</scope>
    <source>
        <strain evidence="2">ATCC 90039 / CBS 2479 / JCM 2466 / KCTC 7840 / NCYC 2677 / UAMH 7654</strain>
    </source>
</reference>
<dbReference type="HOGENOM" id="CLU_1644907_0_0_1"/>
<dbReference type="KEGG" id="tasa:A1Q1_03271"/>
<evidence type="ECO:0008006" key="3">
    <source>
        <dbReference type="Google" id="ProtNLM"/>
    </source>
</evidence>